<gene>
    <name evidence="1" type="ORF">RUM43_014608</name>
</gene>
<dbReference type="AlphaFoldDB" id="A0AAN8Q228"/>
<evidence type="ECO:0000313" key="2">
    <source>
        <dbReference type="Proteomes" id="UP001372834"/>
    </source>
</evidence>
<proteinExistence type="predicted"/>
<reference evidence="1 2" key="1">
    <citation type="submission" date="2023-10" db="EMBL/GenBank/DDBJ databases">
        <title>Genomes of two closely related lineages of the louse Polyplax serrata with different host specificities.</title>
        <authorList>
            <person name="Martinu J."/>
            <person name="Tarabai H."/>
            <person name="Stefka J."/>
            <person name="Hypsa V."/>
        </authorList>
    </citation>
    <scope>NUCLEOTIDE SEQUENCE [LARGE SCALE GENOMIC DNA]</scope>
    <source>
        <strain evidence="1">HR10_N</strain>
    </source>
</reference>
<sequence length="83" mass="9627">MKSTREKTGTCIFQHGGQKYLEGPEFELDQIGKRIFGMRQVRHLTLENTHNTAHHQQVPLAGVETSLLVEYRYSVEVEITRAW</sequence>
<organism evidence="1 2">
    <name type="scientific">Polyplax serrata</name>
    <name type="common">Common mouse louse</name>
    <dbReference type="NCBI Taxonomy" id="468196"/>
    <lineage>
        <taxon>Eukaryota</taxon>
        <taxon>Metazoa</taxon>
        <taxon>Ecdysozoa</taxon>
        <taxon>Arthropoda</taxon>
        <taxon>Hexapoda</taxon>
        <taxon>Insecta</taxon>
        <taxon>Pterygota</taxon>
        <taxon>Neoptera</taxon>
        <taxon>Paraneoptera</taxon>
        <taxon>Psocodea</taxon>
        <taxon>Troctomorpha</taxon>
        <taxon>Phthiraptera</taxon>
        <taxon>Anoplura</taxon>
        <taxon>Polyplacidae</taxon>
        <taxon>Polyplax</taxon>
    </lineage>
</organism>
<evidence type="ECO:0000313" key="1">
    <source>
        <dbReference type="EMBL" id="KAK6630623.1"/>
    </source>
</evidence>
<dbReference type="EMBL" id="JAWJWE010000010">
    <property type="protein sequence ID" value="KAK6630623.1"/>
    <property type="molecule type" value="Genomic_DNA"/>
</dbReference>
<comment type="caution">
    <text evidence="1">The sequence shown here is derived from an EMBL/GenBank/DDBJ whole genome shotgun (WGS) entry which is preliminary data.</text>
</comment>
<accession>A0AAN8Q228</accession>
<name>A0AAN8Q228_POLSC</name>
<dbReference type="Proteomes" id="UP001372834">
    <property type="component" value="Unassembled WGS sequence"/>
</dbReference>
<protein>
    <submittedName>
        <fullName evidence="1">Uncharacterized protein</fullName>
    </submittedName>
</protein>